<dbReference type="EMBL" id="CP031078">
    <property type="protein sequence ID" value="AYF00980.1"/>
    <property type="molecule type" value="Genomic_DNA"/>
</dbReference>
<reference evidence="2" key="1">
    <citation type="submission" date="2018-07" db="EMBL/GenBank/DDBJ databases">
        <title>Genome Structure of the Opportunistic Pathogen Paracoccus yeei (Alphaproteobacteria) and Identification of Putative Virulence Factors.</title>
        <authorList>
            <person name="Lasek R."/>
            <person name="Szuplewska M."/>
            <person name="Mitura M."/>
            <person name="Decewicz P."/>
            <person name="Chmielowska C."/>
            <person name="Pawlot A."/>
            <person name="Sentkowska D."/>
            <person name="Czarnecki J."/>
            <person name="Bartosik D."/>
        </authorList>
    </citation>
    <scope>NUCLEOTIDE SEQUENCE [LARGE SCALE GENOMIC DNA]</scope>
    <source>
        <strain evidence="2">CCUG 32053</strain>
    </source>
</reference>
<evidence type="ECO:0000313" key="2">
    <source>
        <dbReference type="Proteomes" id="UP000272010"/>
    </source>
</evidence>
<sequence length="50" mass="5645">MGMIIAGRSTICCKMSETLRHVGDDCGVLATRIHEKPLRSACIRWTLRRT</sequence>
<evidence type="ECO:0000313" key="1">
    <source>
        <dbReference type="EMBL" id="AYF00980.1"/>
    </source>
</evidence>
<proteinExistence type="predicted"/>
<protein>
    <submittedName>
        <fullName evidence="1">Uncharacterized protein</fullName>
    </submittedName>
</protein>
<gene>
    <name evidence="1" type="ORF">PY32053_01344</name>
</gene>
<dbReference type="Proteomes" id="UP000272010">
    <property type="component" value="Chromosome"/>
</dbReference>
<dbReference type="AlphaFoldDB" id="A0A386ULH2"/>
<name>A0A386ULH2_9RHOB</name>
<accession>A0A386ULH2</accession>
<organism evidence="1 2">
    <name type="scientific">Paracoccus yeei</name>
    <dbReference type="NCBI Taxonomy" id="147645"/>
    <lineage>
        <taxon>Bacteria</taxon>
        <taxon>Pseudomonadati</taxon>
        <taxon>Pseudomonadota</taxon>
        <taxon>Alphaproteobacteria</taxon>
        <taxon>Rhodobacterales</taxon>
        <taxon>Paracoccaceae</taxon>
        <taxon>Paracoccus</taxon>
    </lineage>
</organism>